<keyword evidence="3 5" id="KW-1133">Transmembrane helix</keyword>
<keyword evidence="4 5" id="KW-0472">Membrane</keyword>
<gene>
    <name evidence="6" type="ORF">HMPREF1318_2764</name>
</gene>
<dbReference type="Proteomes" id="UP000002941">
    <property type="component" value="Unassembled WGS sequence"/>
</dbReference>
<evidence type="ECO:0000256" key="5">
    <source>
        <dbReference type="SAM" id="Phobius"/>
    </source>
</evidence>
<proteinExistence type="predicted"/>
<evidence type="ECO:0000313" key="7">
    <source>
        <dbReference type="Proteomes" id="UP000002941"/>
    </source>
</evidence>
<dbReference type="Gene3D" id="1.20.1250.20">
    <property type="entry name" value="MFS general substrate transporter like domains"/>
    <property type="match status" value="1"/>
</dbReference>
<organism evidence="6 7">
    <name type="scientific">Actinomyces massiliensis F0489</name>
    <dbReference type="NCBI Taxonomy" id="1125718"/>
    <lineage>
        <taxon>Bacteria</taxon>
        <taxon>Bacillati</taxon>
        <taxon>Actinomycetota</taxon>
        <taxon>Actinomycetes</taxon>
        <taxon>Actinomycetales</taxon>
        <taxon>Actinomycetaceae</taxon>
        <taxon>Actinomyces</taxon>
    </lineage>
</organism>
<dbReference type="PANTHER" id="PTHR42718">
    <property type="entry name" value="MAJOR FACILITATOR SUPERFAMILY MULTIDRUG TRANSPORTER MFSC"/>
    <property type="match status" value="1"/>
</dbReference>
<dbReference type="Pfam" id="PF07690">
    <property type="entry name" value="MFS_1"/>
    <property type="match status" value="1"/>
</dbReference>
<evidence type="ECO:0000256" key="3">
    <source>
        <dbReference type="ARBA" id="ARBA00022989"/>
    </source>
</evidence>
<keyword evidence="7" id="KW-1185">Reference proteome</keyword>
<sequence length="275" mass="28488">MSSRGENSVDGIGALAVFVGVAGLMGTALLAQYQRPRIAIASGVLGLIVLAVTIRSQASRVAKELPVTLNPRLLLVRSMRLGSVASGAFMAYFASFMFVLTVVLQRYCDLTPIQAGLVFLPSGATFMISSLAGSSQVRKHLRESLMLGCGITSIGLGVIVIAILAGSSASILPWWLAAAVSLTGFGNGLILPTLTGLSLSEVAPKQAGMASGVVTILQQFGASLGVVIVGAIFYGFATKNMINGMTASTIIHILLVALVGFTCWRATIKQEATAL</sequence>
<feature type="transmembrane region" description="Helical" evidence="5">
    <location>
        <begin position="212"/>
        <end position="237"/>
    </location>
</feature>
<dbReference type="GO" id="GO:0016020">
    <property type="term" value="C:membrane"/>
    <property type="evidence" value="ECO:0007669"/>
    <property type="project" value="UniProtKB-SubCell"/>
</dbReference>
<reference evidence="6 7" key="1">
    <citation type="submission" date="2012-05" db="EMBL/GenBank/DDBJ databases">
        <authorList>
            <person name="Harkins D.M."/>
            <person name="Madupu R."/>
            <person name="Durkin A.S."/>
            <person name="Torralba M."/>
            <person name="Methe B."/>
            <person name="Sutton G.G."/>
            <person name="Nelson K.E."/>
        </authorList>
    </citation>
    <scope>NUCLEOTIDE SEQUENCE [LARGE SCALE GENOMIC DNA]</scope>
    <source>
        <strain evidence="6 7">F0489</strain>
    </source>
</reference>
<evidence type="ECO:0000256" key="1">
    <source>
        <dbReference type="ARBA" id="ARBA00004141"/>
    </source>
</evidence>
<dbReference type="PANTHER" id="PTHR42718:SF39">
    <property type="entry name" value="ACTINORHODIN TRANSPORTER-RELATED"/>
    <property type="match status" value="1"/>
</dbReference>
<evidence type="ECO:0000313" key="6">
    <source>
        <dbReference type="EMBL" id="EJF46055.1"/>
    </source>
</evidence>
<evidence type="ECO:0000256" key="2">
    <source>
        <dbReference type="ARBA" id="ARBA00022692"/>
    </source>
</evidence>
<dbReference type="SUPFAM" id="SSF103473">
    <property type="entry name" value="MFS general substrate transporter"/>
    <property type="match status" value="1"/>
</dbReference>
<dbReference type="InterPro" id="IPR036259">
    <property type="entry name" value="MFS_trans_sf"/>
</dbReference>
<keyword evidence="2 5" id="KW-0812">Transmembrane</keyword>
<dbReference type="PATRIC" id="fig|1125718.3.peg.1114"/>
<dbReference type="eggNOG" id="COG0477">
    <property type="taxonomic scope" value="Bacteria"/>
</dbReference>
<accession>J1HJI0</accession>
<comment type="subcellular location">
    <subcellularLocation>
        <location evidence="1">Membrane</location>
        <topology evidence="1">Multi-pass membrane protein</topology>
    </subcellularLocation>
</comment>
<name>J1HJI0_9ACTO</name>
<dbReference type="GO" id="GO:0022857">
    <property type="term" value="F:transmembrane transporter activity"/>
    <property type="evidence" value="ECO:0007669"/>
    <property type="project" value="InterPro"/>
</dbReference>
<feature type="transmembrane region" description="Helical" evidence="5">
    <location>
        <begin position="171"/>
        <end position="191"/>
    </location>
</feature>
<dbReference type="AlphaFoldDB" id="J1HJI0"/>
<feature type="transmembrane region" description="Helical" evidence="5">
    <location>
        <begin position="145"/>
        <end position="165"/>
    </location>
</feature>
<feature type="transmembrane region" description="Helical" evidence="5">
    <location>
        <begin position="12"/>
        <end position="31"/>
    </location>
</feature>
<evidence type="ECO:0000256" key="4">
    <source>
        <dbReference type="ARBA" id="ARBA00023136"/>
    </source>
</evidence>
<feature type="transmembrane region" description="Helical" evidence="5">
    <location>
        <begin position="81"/>
        <end position="107"/>
    </location>
</feature>
<feature type="transmembrane region" description="Helical" evidence="5">
    <location>
        <begin position="249"/>
        <end position="268"/>
    </location>
</feature>
<comment type="caution">
    <text evidence="6">The sequence shown here is derived from an EMBL/GenBank/DDBJ whole genome shotgun (WGS) entry which is preliminary data.</text>
</comment>
<protein>
    <submittedName>
        <fullName evidence="6">Transporter, major facilitator family protein</fullName>
    </submittedName>
</protein>
<dbReference type="InterPro" id="IPR011701">
    <property type="entry name" value="MFS"/>
</dbReference>
<dbReference type="EMBL" id="AKFT01000082">
    <property type="protein sequence ID" value="EJF46055.1"/>
    <property type="molecule type" value="Genomic_DNA"/>
</dbReference>
<feature type="transmembrane region" description="Helical" evidence="5">
    <location>
        <begin position="113"/>
        <end position="133"/>
    </location>
</feature>
<feature type="transmembrane region" description="Helical" evidence="5">
    <location>
        <begin position="37"/>
        <end position="54"/>
    </location>
</feature>